<reference evidence="3" key="1">
    <citation type="submission" date="2022-08" db="EMBL/GenBank/DDBJ databases">
        <title>Genomic Encyclopedia of Type Strains, Phase V (KMG-V): Genome sequencing to study the core and pangenomes of soil and plant-associated prokaryotes.</title>
        <authorList>
            <person name="Whitman W."/>
        </authorList>
    </citation>
    <scope>NUCLEOTIDE SEQUENCE</scope>
    <source>
        <strain evidence="3">0</strain>
    </source>
</reference>
<dbReference type="InterPro" id="IPR026444">
    <property type="entry name" value="Secre_tail"/>
</dbReference>
<evidence type="ECO:0000313" key="3">
    <source>
        <dbReference type="EMBL" id="MCS3679195.1"/>
    </source>
</evidence>
<name>A0A9X2Q7L5_9BACT</name>
<feature type="domain" description="Secretion system C-terminal sorting" evidence="2">
    <location>
        <begin position="462"/>
        <end position="535"/>
    </location>
</feature>
<feature type="chain" id="PRO_5040845189" description="Secretion system C-terminal sorting domain-containing protein" evidence="1">
    <location>
        <begin position="23"/>
        <end position="539"/>
    </location>
</feature>
<evidence type="ECO:0000259" key="2">
    <source>
        <dbReference type="Pfam" id="PF18962"/>
    </source>
</evidence>
<dbReference type="RefSeq" id="WP_259081035.1">
    <property type="nucleotide sequence ID" value="NZ_JANUAU010000013.1"/>
</dbReference>
<dbReference type="EMBL" id="JANUAU010000013">
    <property type="protein sequence ID" value="MCS3679195.1"/>
    <property type="molecule type" value="Genomic_DNA"/>
</dbReference>
<dbReference type="Proteomes" id="UP001155027">
    <property type="component" value="Unassembled WGS sequence"/>
</dbReference>
<dbReference type="Gene3D" id="2.60.40.4070">
    <property type="match status" value="1"/>
</dbReference>
<evidence type="ECO:0000256" key="1">
    <source>
        <dbReference type="SAM" id="SignalP"/>
    </source>
</evidence>
<feature type="signal peptide" evidence="1">
    <location>
        <begin position="1"/>
        <end position="22"/>
    </location>
</feature>
<gene>
    <name evidence="3" type="ORF">GGP71_003144</name>
</gene>
<sequence length="539" mass="55569">MLARLSASVCAVLLGIGVLVPAAALGQSFTYAEECITNVDNATVHVPSTANPALPDGTPMAAGDTIAVYTADGTCAGYGVWTDGEGATLAAAGSDSIDVSPDGYASGASLQFEVFDVSKGTAVDVDSAAAFSSCSGVDVPVCAEGVYEPGTFHQVTGFQADSSETVTRTITMAEGWSFVSVPVESDATFGALFPECSGEFSYTPGNGYTSLSDGDAVPVGMGIAVQCQADTTSVTGTVPPTTVEVAAGWNLIGSVEDTVSVGAVTASPSGIVTSDFFRLPPGQGYTPTAALRPGEAYWVKATEAGTLDLSGAAGTLVAGSETSKNDPAGVVRLSIADAEGQQYTLRLEEGLTDRQRSRSELPPVPPGDVFDVRFASGHAAAAFASGKASAPGHAVQLQGATFPVEVRLKTGGSDRRIEIAAGGERHALSAAQPAAQIQESTDRIGVTAAPTPDEFRLGKASPNPIRRGAELEYTLPEESEVSIAVYDVLGRRVARLVDEKRRTGVHRARIDAGTLPSGKYFVRMRAGTFRQTRQLTVVR</sequence>
<organism evidence="3 4">
    <name type="scientific">Salinibacter ruber</name>
    <dbReference type="NCBI Taxonomy" id="146919"/>
    <lineage>
        <taxon>Bacteria</taxon>
        <taxon>Pseudomonadati</taxon>
        <taxon>Rhodothermota</taxon>
        <taxon>Rhodothermia</taxon>
        <taxon>Rhodothermales</taxon>
        <taxon>Salinibacteraceae</taxon>
        <taxon>Salinibacter</taxon>
    </lineage>
</organism>
<proteinExistence type="predicted"/>
<protein>
    <recommendedName>
        <fullName evidence="2">Secretion system C-terminal sorting domain-containing protein</fullName>
    </recommendedName>
</protein>
<dbReference type="AlphaFoldDB" id="A0A9X2Q7L5"/>
<dbReference type="Pfam" id="PF18962">
    <property type="entry name" value="Por_Secre_tail"/>
    <property type="match status" value="1"/>
</dbReference>
<comment type="caution">
    <text evidence="3">The sequence shown here is derived from an EMBL/GenBank/DDBJ whole genome shotgun (WGS) entry which is preliminary data.</text>
</comment>
<evidence type="ECO:0000313" key="4">
    <source>
        <dbReference type="Proteomes" id="UP001155027"/>
    </source>
</evidence>
<dbReference type="NCBIfam" id="TIGR04183">
    <property type="entry name" value="Por_Secre_tail"/>
    <property type="match status" value="1"/>
</dbReference>
<keyword evidence="1" id="KW-0732">Signal</keyword>
<accession>A0A9X2Q7L5</accession>